<accession>A0ABU3X9J0</accession>
<evidence type="ECO:0000256" key="1">
    <source>
        <dbReference type="ARBA" id="ARBA00022801"/>
    </source>
</evidence>
<dbReference type="SUPFAM" id="SSF53474">
    <property type="entry name" value="alpha/beta-Hydrolases"/>
    <property type="match status" value="1"/>
</dbReference>
<keyword evidence="1 3" id="KW-0378">Hydrolase</keyword>
<evidence type="ECO:0000259" key="2">
    <source>
        <dbReference type="Pfam" id="PF00561"/>
    </source>
</evidence>
<feature type="domain" description="AB hydrolase-1" evidence="2">
    <location>
        <begin position="38"/>
        <end position="126"/>
    </location>
</feature>
<dbReference type="Gene3D" id="3.40.50.1820">
    <property type="entry name" value="alpha/beta hydrolase"/>
    <property type="match status" value="1"/>
</dbReference>
<evidence type="ECO:0000313" key="4">
    <source>
        <dbReference type="Proteomes" id="UP001287282"/>
    </source>
</evidence>
<keyword evidence="4" id="KW-1185">Reference proteome</keyword>
<dbReference type="PANTHER" id="PTHR43798">
    <property type="entry name" value="MONOACYLGLYCEROL LIPASE"/>
    <property type="match status" value="1"/>
</dbReference>
<dbReference type="EMBL" id="JAWJBA010000002">
    <property type="protein sequence ID" value="MDV2684556.1"/>
    <property type="molecule type" value="Genomic_DNA"/>
</dbReference>
<reference evidence="3 4" key="1">
    <citation type="submission" date="2023-10" db="EMBL/GenBank/DDBJ databases">
        <title>Screening of Alkalihalobacillus lindianensis BZ-TG-R113 and Its Alleviation of Salt Stress on Rapeseed Growth.</title>
        <authorList>
            <person name="Zhao B."/>
            <person name="Guo T."/>
        </authorList>
    </citation>
    <scope>NUCLEOTIDE SEQUENCE [LARGE SCALE GENOMIC DNA]</scope>
    <source>
        <strain evidence="3 4">BZ-TG-R113</strain>
    </source>
</reference>
<dbReference type="RefSeq" id="WP_317121772.1">
    <property type="nucleotide sequence ID" value="NZ_JAWJBA010000002.1"/>
</dbReference>
<protein>
    <submittedName>
        <fullName evidence="3">Alpha/beta hydrolase</fullName>
    </submittedName>
</protein>
<dbReference type="PRINTS" id="PR00111">
    <property type="entry name" value="ABHYDROLASE"/>
</dbReference>
<organism evidence="3 4">
    <name type="scientific">Alkalihalophilus lindianensis</name>
    <dbReference type="NCBI Taxonomy" id="1630542"/>
    <lineage>
        <taxon>Bacteria</taxon>
        <taxon>Bacillati</taxon>
        <taxon>Bacillota</taxon>
        <taxon>Bacilli</taxon>
        <taxon>Bacillales</taxon>
        <taxon>Bacillaceae</taxon>
        <taxon>Alkalihalophilus</taxon>
    </lineage>
</organism>
<dbReference type="PANTHER" id="PTHR43798:SF31">
    <property type="entry name" value="AB HYDROLASE SUPERFAMILY PROTEIN YCLE"/>
    <property type="match status" value="1"/>
</dbReference>
<comment type="caution">
    <text evidence="3">The sequence shown here is derived from an EMBL/GenBank/DDBJ whole genome shotgun (WGS) entry which is preliminary data.</text>
</comment>
<dbReference type="InterPro" id="IPR000073">
    <property type="entry name" value="AB_hydrolase_1"/>
</dbReference>
<sequence>MAYASYKGTKIFYEVRGRGLPLVFIHPPAMSHLTFRYQYPLSFLGKVVVLDLPGNGHSKDKNTKALSIEEQAECVRVVLKKLRAKKAIIIGYSNGGSIAQEFALRFPEITSGLILLGGFPEVATFMLDKEFKLGMWAAKKRWMSLISYVLPKAHFKNKIHAKEMQSIIQEVDPNWLSETYKIGHEYQSIHRLNQLNMPLLLVYGKQDIIMHHYIYDFVKKAHDVEVVLVSGVAHQVPTKRQDECNQVISEWLKRRELV</sequence>
<dbReference type="Proteomes" id="UP001287282">
    <property type="component" value="Unassembled WGS sequence"/>
</dbReference>
<dbReference type="InterPro" id="IPR050266">
    <property type="entry name" value="AB_hydrolase_sf"/>
</dbReference>
<gene>
    <name evidence="3" type="ORF">RYX56_09255</name>
</gene>
<dbReference type="GO" id="GO:0016787">
    <property type="term" value="F:hydrolase activity"/>
    <property type="evidence" value="ECO:0007669"/>
    <property type="project" value="UniProtKB-KW"/>
</dbReference>
<name>A0ABU3X9J0_9BACI</name>
<proteinExistence type="predicted"/>
<dbReference type="Pfam" id="PF00561">
    <property type="entry name" value="Abhydrolase_1"/>
    <property type="match status" value="1"/>
</dbReference>
<evidence type="ECO:0000313" key="3">
    <source>
        <dbReference type="EMBL" id="MDV2684556.1"/>
    </source>
</evidence>
<dbReference type="InterPro" id="IPR029058">
    <property type="entry name" value="AB_hydrolase_fold"/>
</dbReference>